<keyword evidence="2" id="KW-1185">Reference proteome</keyword>
<dbReference type="Proteomes" id="UP000821837">
    <property type="component" value="Chromosome 10"/>
</dbReference>
<dbReference type="EMBL" id="JABSTV010001246">
    <property type="protein sequence ID" value="KAH7977035.1"/>
    <property type="molecule type" value="Genomic_DNA"/>
</dbReference>
<organism evidence="1 2">
    <name type="scientific">Rhipicephalus sanguineus</name>
    <name type="common">Brown dog tick</name>
    <name type="synonym">Ixodes sanguineus</name>
    <dbReference type="NCBI Taxonomy" id="34632"/>
    <lineage>
        <taxon>Eukaryota</taxon>
        <taxon>Metazoa</taxon>
        <taxon>Ecdysozoa</taxon>
        <taxon>Arthropoda</taxon>
        <taxon>Chelicerata</taxon>
        <taxon>Arachnida</taxon>
        <taxon>Acari</taxon>
        <taxon>Parasitiformes</taxon>
        <taxon>Ixodida</taxon>
        <taxon>Ixodoidea</taxon>
        <taxon>Ixodidae</taxon>
        <taxon>Rhipicephalinae</taxon>
        <taxon>Rhipicephalus</taxon>
        <taxon>Rhipicephalus</taxon>
    </lineage>
</organism>
<evidence type="ECO:0000313" key="2">
    <source>
        <dbReference type="Proteomes" id="UP000821837"/>
    </source>
</evidence>
<gene>
    <name evidence="1" type="ORF">HPB52_023217</name>
</gene>
<proteinExistence type="predicted"/>
<dbReference type="AlphaFoldDB" id="A0A9D4T885"/>
<reference evidence="1" key="1">
    <citation type="journal article" date="2020" name="Cell">
        <title>Large-Scale Comparative Analyses of Tick Genomes Elucidate Their Genetic Diversity and Vector Capacities.</title>
        <authorList>
            <consortium name="Tick Genome and Microbiome Consortium (TIGMIC)"/>
            <person name="Jia N."/>
            <person name="Wang J."/>
            <person name="Shi W."/>
            <person name="Du L."/>
            <person name="Sun Y."/>
            <person name="Zhan W."/>
            <person name="Jiang J.F."/>
            <person name="Wang Q."/>
            <person name="Zhang B."/>
            <person name="Ji P."/>
            <person name="Bell-Sakyi L."/>
            <person name="Cui X.M."/>
            <person name="Yuan T.T."/>
            <person name="Jiang B.G."/>
            <person name="Yang W.F."/>
            <person name="Lam T.T."/>
            <person name="Chang Q.C."/>
            <person name="Ding S.J."/>
            <person name="Wang X.J."/>
            <person name="Zhu J.G."/>
            <person name="Ruan X.D."/>
            <person name="Zhao L."/>
            <person name="Wei J.T."/>
            <person name="Ye R.Z."/>
            <person name="Que T.C."/>
            <person name="Du C.H."/>
            <person name="Zhou Y.H."/>
            <person name="Cheng J.X."/>
            <person name="Dai P.F."/>
            <person name="Guo W.B."/>
            <person name="Han X.H."/>
            <person name="Huang E.J."/>
            <person name="Li L.F."/>
            <person name="Wei W."/>
            <person name="Gao Y.C."/>
            <person name="Liu J.Z."/>
            <person name="Shao H.Z."/>
            <person name="Wang X."/>
            <person name="Wang C.C."/>
            <person name="Yang T.C."/>
            <person name="Huo Q.B."/>
            <person name="Li W."/>
            <person name="Chen H.Y."/>
            <person name="Chen S.E."/>
            <person name="Zhou L.G."/>
            <person name="Ni X.B."/>
            <person name="Tian J.H."/>
            <person name="Sheng Y."/>
            <person name="Liu T."/>
            <person name="Pan Y.S."/>
            <person name="Xia L.Y."/>
            <person name="Li J."/>
            <person name="Zhao F."/>
            <person name="Cao W.C."/>
        </authorList>
    </citation>
    <scope>NUCLEOTIDE SEQUENCE</scope>
    <source>
        <strain evidence="1">Rsan-2018</strain>
    </source>
</reference>
<dbReference type="VEuPathDB" id="VectorBase:RSAN_030518"/>
<name>A0A9D4T885_RHISA</name>
<reference evidence="1" key="2">
    <citation type="submission" date="2021-09" db="EMBL/GenBank/DDBJ databases">
        <authorList>
            <person name="Jia N."/>
            <person name="Wang J."/>
            <person name="Shi W."/>
            <person name="Du L."/>
            <person name="Sun Y."/>
            <person name="Zhan W."/>
            <person name="Jiang J."/>
            <person name="Wang Q."/>
            <person name="Zhang B."/>
            <person name="Ji P."/>
            <person name="Sakyi L.B."/>
            <person name="Cui X."/>
            <person name="Yuan T."/>
            <person name="Jiang B."/>
            <person name="Yang W."/>
            <person name="Lam T.T.-Y."/>
            <person name="Chang Q."/>
            <person name="Ding S."/>
            <person name="Wang X."/>
            <person name="Zhu J."/>
            <person name="Ruan X."/>
            <person name="Zhao L."/>
            <person name="Wei J."/>
            <person name="Que T."/>
            <person name="Du C."/>
            <person name="Cheng J."/>
            <person name="Dai P."/>
            <person name="Han X."/>
            <person name="Huang E."/>
            <person name="Gao Y."/>
            <person name="Liu J."/>
            <person name="Shao H."/>
            <person name="Ye R."/>
            <person name="Li L."/>
            <person name="Wei W."/>
            <person name="Wang X."/>
            <person name="Wang C."/>
            <person name="Huo Q."/>
            <person name="Li W."/>
            <person name="Guo W."/>
            <person name="Chen H."/>
            <person name="Chen S."/>
            <person name="Zhou L."/>
            <person name="Zhou L."/>
            <person name="Ni X."/>
            <person name="Tian J."/>
            <person name="Zhou Y."/>
            <person name="Sheng Y."/>
            <person name="Liu T."/>
            <person name="Pan Y."/>
            <person name="Xia L."/>
            <person name="Li J."/>
            <person name="Zhao F."/>
            <person name="Cao W."/>
        </authorList>
    </citation>
    <scope>NUCLEOTIDE SEQUENCE</scope>
    <source>
        <strain evidence="1">Rsan-2018</strain>
        <tissue evidence="1">Larvae</tissue>
    </source>
</reference>
<sequence>MASVERLSKYRGVVRARVMQTIMLLTDKLQPSVPDATQVDSHVAYLIQKNVELVNLNKEIFDATDDNAYEKELEASEEHERKVSYAVSPSIIVSSRAWKQSDGNQYFKVGGYFTEHRHWWCRHRSTRD</sequence>
<comment type="caution">
    <text evidence="1">The sequence shown here is derived from an EMBL/GenBank/DDBJ whole genome shotgun (WGS) entry which is preliminary data.</text>
</comment>
<accession>A0A9D4T885</accession>
<evidence type="ECO:0000313" key="1">
    <source>
        <dbReference type="EMBL" id="KAH7977035.1"/>
    </source>
</evidence>
<protein>
    <submittedName>
        <fullName evidence="1">Uncharacterized protein</fullName>
    </submittedName>
</protein>